<dbReference type="EMBL" id="JACGWJ010000002">
    <property type="protein sequence ID" value="KAL0437643.1"/>
    <property type="molecule type" value="Genomic_DNA"/>
</dbReference>
<reference evidence="1" key="2">
    <citation type="journal article" date="2024" name="Plant">
        <title>Genomic evolution and insights into agronomic trait innovations of Sesamum species.</title>
        <authorList>
            <person name="Miao H."/>
            <person name="Wang L."/>
            <person name="Qu L."/>
            <person name="Liu H."/>
            <person name="Sun Y."/>
            <person name="Le M."/>
            <person name="Wang Q."/>
            <person name="Wei S."/>
            <person name="Zheng Y."/>
            <person name="Lin W."/>
            <person name="Duan Y."/>
            <person name="Cao H."/>
            <person name="Xiong S."/>
            <person name="Wang X."/>
            <person name="Wei L."/>
            <person name="Li C."/>
            <person name="Ma Q."/>
            <person name="Ju M."/>
            <person name="Zhao R."/>
            <person name="Li G."/>
            <person name="Mu C."/>
            <person name="Tian Q."/>
            <person name="Mei H."/>
            <person name="Zhang T."/>
            <person name="Gao T."/>
            <person name="Zhang H."/>
        </authorList>
    </citation>
    <scope>NUCLEOTIDE SEQUENCE</scope>
    <source>
        <strain evidence="1">G02</strain>
    </source>
</reference>
<accession>A0AAW2W893</accession>
<name>A0AAW2W893_SESRA</name>
<dbReference type="AlphaFoldDB" id="A0AAW2W893"/>
<proteinExistence type="predicted"/>
<sequence length="305" mass="35515">MKPFTEAESYLTDAKLYLDPENMQEVLPSRFPICYSSKEVHPKATPIENNNEKLSEMANDEAPTKGKHEVKKPPYSWVFRYVVRLNNKEKKNQPKDHISLPFKERKQLKEAKVKDLHAIKAELVMPITGLHPLISSDSPIPEDQYRTCRGHLARKLTIFWQKSGYDFFAPSRLNKLNPELTREKIHRLTKAQNKLRKQGFRVDQPRLGLGFIPDEPIKIRTRKDAKYATVQYISTDKGKSDENQKPNDNRIFVFKQLRNPTARASVFERLGGASEDISNQYKTTPMRIRVRSPWPRSCITVQKER</sequence>
<reference evidence="1" key="1">
    <citation type="submission" date="2020-06" db="EMBL/GenBank/DDBJ databases">
        <authorList>
            <person name="Li T."/>
            <person name="Hu X."/>
            <person name="Zhang T."/>
            <person name="Song X."/>
            <person name="Zhang H."/>
            <person name="Dai N."/>
            <person name="Sheng W."/>
            <person name="Hou X."/>
            <person name="Wei L."/>
        </authorList>
    </citation>
    <scope>NUCLEOTIDE SEQUENCE</scope>
    <source>
        <strain evidence="1">G02</strain>
        <tissue evidence="1">Leaf</tissue>
    </source>
</reference>
<evidence type="ECO:0000313" key="1">
    <source>
        <dbReference type="EMBL" id="KAL0437643.1"/>
    </source>
</evidence>
<protein>
    <submittedName>
        <fullName evidence="1">Uncharacterized protein</fullName>
    </submittedName>
</protein>
<gene>
    <name evidence="1" type="ORF">Sradi_0472200</name>
</gene>
<organism evidence="1">
    <name type="scientific">Sesamum radiatum</name>
    <name type="common">Black benniseed</name>
    <dbReference type="NCBI Taxonomy" id="300843"/>
    <lineage>
        <taxon>Eukaryota</taxon>
        <taxon>Viridiplantae</taxon>
        <taxon>Streptophyta</taxon>
        <taxon>Embryophyta</taxon>
        <taxon>Tracheophyta</taxon>
        <taxon>Spermatophyta</taxon>
        <taxon>Magnoliopsida</taxon>
        <taxon>eudicotyledons</taxon>
        <taxon>Gunneridae</taxon>
        <taxon>Pentapetalae</taxon>
        <taxon>asterids</taxon>
        <taxon>lamiids</taxon>
        <taxon>Lamiales</taxon>
        <taxon>Pedaliaceae</taxon>
        <taxon>Sesamum</taxon>
    </lineage>
</organism>
<comment type="caution">
    <text evidence="1">The sequence shown here is derived from an EMBL/GenBank/DDBJ whole genome shotgun (WGS) entry which is preliminary data.</text>
</comment>